<feature type="non-terminal residue" evidence="2">
    <location>
        <position position="46"/>
    </location>
</feature>
<dbReference type="EMBL" id="JABCMA010000139">
    <property type="protein sequence ID" value="NMR76748.1"/>
    <property type="molecule type" value="Genomic_DNA"/>
</dbReference>
<name>A0A7Y0R055_VIBAL</name>
<keyword evidence="1" id="KW-0813">Transport</keyword>
<dbReference type="Proteomes" id="UP000565155">
    <property type="component" value="Unassembled WGS sequence"/>
</dbReference>
<comment type="caution">
    <text evidence="2">The sequence shown here is derived from an EMBL/GenBank/DDBJ whole genome shotgun (WGS) entry which is preliminary data.</text>
</comment>
<sequence>MSTLRLPVLTATGVLAFVSVPHVFANDSVSKMETVVVTASSYEQSQ</sequence>
<evidence type="ECO:0000256" key="1">
    <source>
        <dbReference type="ARBA" id="ARBA00023065"/>
    </source>
</evidence>
<evidence type="ECO:0008006" key="4">
    <source>
        <dbReference type="Google" id="ProtNLM"/>
    </source>
</evidence>
<proteinExistence type="predicted"/>
<gene>
    <name evidence="2" type="ORF">HKB35_24490</name>
</gene>
<protein>
    <recommendedName>
        <fullName evidence="4">TonB-dependent receptor</fullName>
    </recommendedName>
</protein>
<evidence type="ECO:0000313" key="3">
    <source>
        <dbReference type="Proteomes" id="UP000565155"/>
    </source>
</evidence>
<dbReference type="GO" id="GO:0006811">
    <property type="term" value="P:monoatomic ion transport"/>
    <property type="evidence" value="ECO:0007669"/>
    <property type="project" value="UniProtKB-KW"/>
</dbReference>
<reference evidence="2 3" key="1">
    <citation type="submission" date="2020-04" db="EMBL/GenBank/DDBJ databases">
        <title>Whole-genome sequencing of Vibrio spp. from China reveals different genetic environments of blaCTX-M-14 among diverse lineages.</title>
        <authorList>
            <person name="Zheng Z."/>
            <person name="Ye L."/>
            <person name="Chen S."/>
        </authorList>
    </citation>
    <scope>NUCLEOTIDE SEQUENCE [LARGE SCALE GENOMIC DNA]</scope>
    <source>
        <strain evidence="2 3">Vb1636</strain>
    </source>
</reference>
<accession>A0A7Y0R055</accession>
<keyword evidence="1" id="KW-0406">Ion transport</keyword>
<dbReference type="AlphaFoldDB" id="A0A7Y0R055"/>
<organism evidence="2 3">
    <name type="scientific">Vibrio alginolyticus</name>
    <dbReference type="NCBI Taxonomy" id="663"/>
    <lineage>
        <taxon>Bacteria</taxon>
        <taxon>Pseudomonadati</taxon>
        <taxon>Pseudomonadota</taxon>
        <taxon>Gammaproteobacteria</taxon>
        <taxon>Vibrionales</taxon>
        <taxon>Vibrionaceae</taxon>
        <taxon>Vibrio</taxon>
    </lineage>
</organism>
<dbReference type="InterPro" id="IPR010916">
    <property type="entry name" value="TonB_box_CS"/>
</dbReference>
<evidence type="ECO:0000313" key="2">
    <source>
        <dbReference type="EMBL" id="NMR76748.1"/>
    </source>
</evidence>
<dbReference type="PROSITE" id="PS00430">
    <property type="entry name" value="TONB_DEPENDENT_REC_1"/>
    <property type="match status" value="1"/>
</dbReference>